<dbReference type="EMBL" id="RJUG01000001">
    <property type="protein sequence ID" value="ROI10569.1"/>
    <property type="molecule type" value="Genomic_DNA"/>
</dbReference>
<dbReference type="Proteomes" id="UP000270224">
    <property type="component" value="Unassembled WGS sequence"/>
</dbReference>
<organism evidence="1 2">
    <name type="scientific">Kaistella daneshvariae</name>
    <dbReference type="NCBI Taxonomy" id="2487074"/>
    <lineage>
        <taxon>Bacteria</taxon>
        <taxon>Pseudomonadati</taxon>
        <taxon>Bacteroidota</taxon>
        <taxon>Flavobacteriia</taxon>
        <taxon>Flavobacteriales</taxon>
        <taxon>Weeksellaceae</taxon>
        <taxon>Chryseobacterium group</taxon>
        <taxon>Kaistella</taxon>
    </lineage>
</organism>
<protein>
    <submittedName>
        <fullName evidence="1">Uncharacterized protein</fullName>
    </submittedName>
</protein>
<name>A0A3N0X2V7_9FLAO</name>
<reference evidence="2" key="2">
    <citation type="submission" date="2018-11" db="EMBL/GenBank/DDBJ databases">
        <title>Proposal to divide the Flavobacteriaceae and reorganize its genera based on Amino Acid Identity values calculated from whole genome sequences.</title>
        <authorList>
            <person name="Nicholson A.C."/>
            <person name="Gulvik C.A."/>
            <person name="Whitney A.M."/>
            <person name="Humrighouse B.W."/>
            <person name="Bell M."/>
            <person name="Holmens B."/>
            <person name="Steigerwalt A."/>
            <person name="Villarma A."/>
            <person name="Sheth M."/>
            <person name="Batra D."/>
            <person name="Pryor J."/>
            <person name="Bernardet J.-F."/>
            <person name="Hugo C."/>
            <person name="Kampfer P."/>
            <person name="Newman J."/>
            <person name="Mcquiston J.R."/>
        </authorList>
    </citation>
    <scope>NUCLEOTIDE SEQUENCE [LARGE SCALE GENOMIC DNA]</scope>
    <source>
        <strain evidence="2">H3056</strain>
    </source>
</reference>
<proteinExistence type="predicted"/>
<dbReference type="OrthoDB" id="1233056at2"/>
<evidence type="ECO:0000313" key="1">
    <source>
        <dbReference type="EMBL" id="ROI10569.1"/>
    </source>
</evidence>
<comment type="caution">
    <text evidence="1">The sequence shown here is derived from an EMBL/GenBank/DDBJ whole genome shotgun (WGS) entry which is preliminary data.</text>
</comment>
<reference evidence="2" key="1">
    <citation type="submission" date="2018-11" db="EMBL/GenBank/DDBJ databases">
        <title>Proposal to divide the Flavobacteriaceae and reorganize its genera based on Amino Acid Identity values calculated from whole genome sequences.</title>
        <authorList>
            <person name="Nicholson A.C."/>
            <person name="Gulvik C.A."/>
            <person name="Whitney A.M."/>
            <person name="Humrighouse B.W."/>
            <person name="Bell M."/>
            <person name="Holmes B."/>
            <person name="Steigerwalt A."/>
            <person name="Villarma A."/>
            <person name="Sheth M."/>
            <person name="Batra D."/>
            <person name="Pryor J."/>
            <person name="Bernardet J.-F."/>
            <person name="Hugo C."/>
            <person name="Kampfer P."/>
            <person name="Newman J."/>
            <person name="Mcquiston J.R."/>
        </authorList>
    </citation>
    <scope>NUCLEOTIDE SEQUENCE [LARGE SCALE GENOMIC DNA]</scope>
    <source>
        <strain evidence="2">H3056</strain>
    </source>
</reference>
<dbReference type="AlphaFoldDB" id="A0A3N0X2V7"/>
<evidence type="ECO:0000313" key="2">
    <source>
        <dbReference type="Proteomes" id="UP000270224"/>
    </source>
</evidence>
<sequence>MSIFVHAQVGINTTTPNGATVLDIHSNEKGILIPKLTDSQRDTKLADNNPATVPPAGVANPALTEGTLIFNTTANAFQYWDGTLWKQLFVPTSSTAGNDGVVKILSGGAGQVKPTLYLKAARGTYGPEQQVFYQTPLNFAPSPTTSWPETTPDVPDKTPYIYLDSPNGRFRENEIGGQVHIWRLVLYANADAASIGSINAKFQNTVSGFIVNSIGMVPAASNFSPGNVVTFYFYTIADPDSLAPGQGYKLTLSADIDVRVTVDSFTRVSLFKD</sequence>
<gene>
    <name evidence="1" type="ORF">EGI11_01325</name>
</gene>
<accession>A0A3N0X2V7</accession>